<protein>
    <submittedName>
        <fullName evidence="1">Uncharacterized protein</fullName>
    </submittedName>
</protein>
<evidence type="ECO:0000313" key="1">
    <source>
        <dbReference type="EMBL" id="STV64582.1"/>
    </source>
</evidence>
<proteinExistence type="predicted"/>
<sequence length="61" mass="6785">MHTVDDENVKKVVQAVKAGPTNNLAYESAMELAIKWLVENDDGTLYLTAEQKKAIQEVVSH</sequence>
<dbReference type="EMBL" id="UGMG01000001">
    <property type="protein sequence ID" value="STV64582.1"/>
    <property type="molecule type" value="Genomic_DNA"/>
</dbReference>
<dbReference type="Proteomes" id="UP000255239">
    <property type="component" value="Unassembled WGS sequence"/>
</dbReference>
<gene>
    <name evidence="1" type="ORF">NCTC11679_03092</name>
</gene>
<evidence type="ECO:0000313" key="2">
    <source>
        <dbReference type="Proteomes" id="UP000255239"/>
    </source>
</evidence>
<accession>A0A378C8W4</accession>
<organism evidence="1 2">
    <name type="scientific">Klebsiella pneumoniae</name>
    <dbReference type="NCBI Taxonomy" id="573"/>
    <lineage>
        <taxon>Bacteria</taxon>
        <taxon>Pseudomonadati</taxon>
        <taxon>Pseudomonadota</taxon>
        <taxon>Gammaproteobacteria</taxon>
        <taxon>Enterobacterales</taxon>
        <taxon>Enterobacteriaceae</taxon>
        <taxon>Klebsiella/Raoultella group</taxon>
        <taxon>Klebsiella</taxon>
        <taxon>Klebsiella pneumoniae complex</taxon>
    </lineage>
</organism>
<reference evidence="1 2" key="1">
    <citation type="submission" date="2018-06" db="EMBL/GenBank/DDBJ databases">
        <authorList>
            <consortium name="Pathogen Informatics"/>
            <person name="Doyle S."/>
        </authorList>
    </citation>
    <scope>NUCLEOTIDE SEQUENCE [LARGE SCALE GENOMIC DNA]</scope>
    <source>
        <strain evidence="1 2">NCTC11679</strain>
    </source>
</reference>
<dbReference type="AlphaFoldDB" id="A0A378C8W4"/>
<dbReference type="RefSeq" id="WP_151373835.1">
    <property type="nucleotide sequence ID" value="NZ_JAMGAV010000009.1"/>
</dbReference>
<name>A0A378C8W4_KLEPN</name>